<accession>A0A7W5E2K9</accession>
<feature type="modified residue" description="4-aspartylphosphate" evidence="2">
    <location>
        <position position="58"/>
    </location>
</feature>
<dbReference type="InterPro" id="IPR050595">
    <property type="entry name" value="Bact_response_regulator"/>
</dbReference>
<dbReference type="SUPFAM" id="SSF52172">
    <property type="entry name" value="CheY-like"/>
    <property type="match status" value="1"/>
</dbReference>
<dbReference type="InterPro" id="IPR011006">
    <property type="entry name" value="CheY-like_superfamily"/>
</dbReference>
<reference evidence="4 5" key="1">
    <citation type="submission" date="2020-08" db="EMBL/GenBank/DDBJ databases">
        <title>Genomic Encyclopedia of Type Strains, Phase III (KMG-III): the genomes of soil and plant-associated and newly described type strains.</title>
        <authorList>
            <person name="Whitman W."/>
        </authorList>
    </citation>
    <scope>NUCLEOTIDE SEQUENCE [LARGE SCALE GENOMIC DNA]</scope>
    <source>
        <strain evidence="4 5">CECT 8075</strain>
    </source>
</reference>
<sequence length="165" mass="18144">MQSVLEGRRCVIADDVRSSREVLGRWLQEFGLITSCESDGESAWESIQQDECDLVITDIEMPGMSGLELLRNMRSDSNSRVQDLPAIVITSLLDEQVASVVQDFGGTTLVLKPLSKSVLYEVVGCVLGDLPVEPVYTSFQSDQEASGISPSLRYLVDRARASDTR</sequence>
<dbReference type="PROSITE" id="PS50110">
    <property type="entry name" value="RESPONSE_REGULATORY"/>
    <property type="match status" value="1"/>
</dbReference>
<evidence type="ECO:0000259" key="3">
    <source>
        <dbReference type="PROSITE" id="PS50110"/>
    </source>
</evidence>
<dbReference type="CDD" id="cd00156">
    <property type="entry name" value="REC"/>
    <property type="match status" value="1"/>
</dbReference>
<dbReference type="SMART" id="SM00448">
    <property type="entry name" value="REC"/>
    <property type="match status" value="1"/>
</dbReference>
<proteinExistence type="predicted"/>
<evidence type="ECO:0000313" key="4">
    <source>
        <dbReference type="EMBL" id="MBB3208662.1"/>
    </source>
</evidence>
<keyword evidence="1 2" id="KW-0597">Phosphoprotein</keyword>
<organism evidence="4 5">
    <name type="scientific">Aporhodopirellula rubra</name>
    <dbReference type="NCBI Taxonomy" id="980271"/>
    <lineage>
        <taxon>Bacteria</taxon>
        <taxon>Pseudomonadati</taxon>
        <taxon>Planctomycetota</taxon>
        <taxon>Planctomycetia</taxon>
        <taxon>Pirellulales</taxon>
        <taxon>Pirellulaceae</taxon>
        <taxon>Aporhodopirellula</taxon>
    </lineage>
</organism>
<dbReference type="AlphaFoldDB" id="A0A7W5E2K9"/>
<feature type="domain" description="Response regulatory" evidence="3">
    <location>
        <begin position="9"/>
        <end position="127"/>
    </location>
</feature>
<protein>
    <submittedName>
        <fullName evidence="4">CheY-like chemotaxis protein</fullName>
    </submittedName>
</protein>
<dbReference type="PANTHER" id="PTHR44591">
    <property type="entry name" value="STRESS RESPONSE REGULATOR PROTEIN 1"/>
    <property type="match status" value="1"/>
</dbReference>
<dbReference type="Pfam" id="PF00072">
    <property type="entry name" value="Response_reg"/>
    <property type="match status" value="1"/>
</dbReference>
<dbReference type="GO" id="GO:0000160">
    <property type="term" value="P:phosphorelay signal transduction system"/>
    <property type="evidence" value="ECO:0007669"/>
    <property type="project" value="InterPro"/>
</dbReference>
<comment type="caution">
    <text evidence="4">The sequence shown here is derived from an EMBL/GenBank/DDBJ whole genome shotgun (WGS) entry which is preliminary data.</text>
</comment>
<dbReference type="PANTHER" id="PTHR44591:SF23">
    <property type="entry name" value="CHEY SUBFAMILY"/>
    <property type="match status" value="1"/>
</dbReference>
<evidence type="ECO:0000256" key="1">
    <source>
        <dbReference type="ARBA" id="ARBA00022553"/>
    </source>
</evidence>
<dbReference type="Proteomes" id="UP000536179">
    <property type="component" value="Unassembled WGS sequence"/>
</dbReference>
<dbReference type="EMBL" id="JACHXU010000017">
    <property type="protein sequence ID" value="MBB3208662.1"/>
    <property type="molecule type" value="Genomic_DNA"/>
</dbReference>
<keyword evidence="5" id="KW-1185">Reference proteome</keyword>
<gene>
    <name evidence="4" type="ORF">FHS27_004494</name>
</gene>
<name>A0A7W5E2K9_9BACT</name>
<evidence type="ECO:0000313" key="5">
    <source>
        <dbReference type="Proteomes" id="UP000536179"/>
    </source>
</evidence>
<dbReference type="Gene3D" id="3.40.50.2300">
    <property type="match status" value="1"/>
</dbReference>
<dbReference type="RefSeq" id="WP_184306815.1">
    <property type="nucleotide sequence ID" value="NZ_JACHXU010000017.1"/>
</dbReference>
<dbReference type="InterPro" id="IPR001789">
    <property type="entry name" value="Sig_transdc_resp-reg_receiver"/>
</dbReference>
<evidence type="ECO:0000256" key="2">
    <source>
        <dbReference type="PROSITE-ProRule" id="PRU00169"/>
    </source>
</evidence>